<dbReference type="Gene3D" id="3.20.20.80">
    <property type="entry name" value="Glycosidases"/>
    <property type="match status" value="1"/>
</dbReference>
<dbReference type="InterPro" id="IPR052177">
    <property type="entry name" value="Divisome_Glycosyl_Hydrolase"/>
</dbReference>
<dbReference type="SUPFAM" id="SSF51445">
    <property type="entry name" value="(Trans)glycosidases"/>
    <property type="match status" value="1"/>
</dbReference>
<dbReference type="PANTHER" id="PTHR43405:SF1">
    <property type="entry name" value="GLYCOSYL HYDROLASE DIGH"/>
    <property type="match status" value="1"/>
</dbReference>
<name>A0A6L5Y0Z8_9FIRM</name>
<dbReference type="RefSeq" id="WP_154519752.1">
    <property type="nucleotide sequence ID" value="NZ_VUMT01000017.1"/>
</dbReference>
<sequence>MKKKSLRIYLMILTVFVLSTICISPKIYAKTTSNDKKSPKISISYFVYNQKANVAVKAVDKESGIDSIIYLKGKVTDTTSPKWSKNAKKVINNKFTVSDGGTYSVLATDRAGNKTVKSININVEFRAVWISYLEFQSIAKNEIAFKKAVDEMFDNCQKWNMNAVVVQVRAFSDAMYDSSYFPWSKYASGTLGKNPGYDPLEYMVEAAHERNLEFHAWINPYRITTSGTNVNSLPDNHPAKKWRQKEDKKRNVITYANALYYNPATKDVQNLIVNGVKEIVDHYDVDGIHFDDYFYPNLGSSYASKFDAEEYRDYKEDCKRNGKKASDIVTWRRNNVNSLVKAVYQTVKASDSNCEFGISPQGNISNLLSNQSYYVDIKTWLSSSDYVDYICPQIYWGIHHKTAPFEKKMNEFLDIRTSDTVKVYIGLAVYKCGSKADKNDTDWSTSNQVISDQILLGRKSGQVDGYMFFRYEQLNDSKRAKERANLLKILK</sequence>
<feature type="domain" description="Glycosyl hydrolase-like 10" evidence="2">
    <location>
        <begin position="124"/>
        <end position="444"/>
    </location>
</feature>
<comment type="caution">
    <text evidence="3">The sequence shown here is derived from an EMBL/GenBank/DDBJ whole genome shotgun (WGS) entry which is preliminary data.</text>
</comment>
<organism evidence="3 4">
    <name type="scientific">Velocimicrobium porci</name>
    <dbReference type="NCBI Taxonomy" id="2606634"/>
    <lineage>
        <taxon>Bacteria</taxon>
        <taxon>Bacillati</taxon>
        <taxon>Bacillota</taxon>
        <taxon>Clostridia</taxon>
        <taxon>Lachnospirales</taxon>
        <taxon>Lachnospiraceae</taxon>
        <taxon>Velocimicrobium</taxon>
    </lineage>
</organism>
<keyword evidence="3" id="KW-0378">Hydrolase</keyword>
<protein>
    <submittedName>
        <fullName evidence="3">Family 10 glycosylhydrolase</fullName>
    </submittedName>
</protein>
<keyword evidence="4" id="KW-1185">Reference proteome</keyword>
<evidence type="ECO:0000313" key="4">
    <source>
        <dbReference type="Proteomes" id="UP000482209"/>
    </source>
</evidence>
<evidence type="ECO:0000256" key="1">
    <source>
        <dbReference type="ARBA" id="ARBA00022729"/>
    </source>
</evidence>
<keyword evidence="1" id="KW-0732">Signal</keyword>
<dbReference type="EMBL" id="VUMT01000017">
    <property type="protein sequence ID" value="MSS64361.1"/>
    <property type="molecule type" value="Genomic_DNA"/>
</dbReference>
<dbReference type="InterPro" id="IPR003790">
    <property type="entry name" value="GHL10"/>
</dbReference>
<dbReference type="Proteomes" id="UP000482209">
    <property type="component" value="Unassembled WGS sequence"/>
</dbReference>
<reference evidence="3 4" key="1">
    <citation type="submission" date="2019-08" db="EMBL/GenBank/DDBJ databases">
        <title>In-depth cultivation of the pig gut microbiome towards novel bacterial diversity and tailored functional studies.</title>
        <authorList>
            <person name="Wylensek D."/>
            <person name="Hitch T.C.A."/>
            <person name="Clavel T."/>
        </authorList>
    </citation>
    <scope>NUCLEOTIDE SEQUENCE [LARGE SCALE GENOMIC DNA]</scope>
    <source>
        <strain evidence="3 4">WCA-693-APC-MOT-I</strain>
    </source>
</reference>
<accession>A0A6L5Y0Z8</accession>
<dbReference type="InterPro" id="IPR017853">
    <property type="entry name" value="GH"/>
</dbReference>
<evidence type="ECO:0000313" key="3">
    <source>
        <dbReference type="EMBL" id="MSS64361.1"/>
    </source>
</evidence>
<dbReference type="PANTHER" id="PTHR43405">
    <property type="entry name" value="GLYCOSYL HYDROLASE DIGH"/>
    <property type="match status" value="1"/>
</dbReference>
<dbReference type="AlphaFoldDB" id="A0A6L5Y0Z8"/>
<dbReference type="GO" id="GO:0016787">
    <property type="term" value="F:hydrolase activity"/>
    <property type="evidence" value="ECO:0007669"/>
    <property type="project" value="UniProtKB-KW"/>
</dbReference>
<proteinExistence type="predicted"/>
<evidence type="ECO:0000259" key="2">
    <source>
        <dbReference type="Pfam" id="PF02638"/>
    </source>
</evidence>
<dbReference type="Pfam" id="PF02638">
    <property type="entry name" value="GHL10"/>
    <property type="match status" value="1"/>
</dbReference>
<gene>
    <name evidence="3" type="ORF">FYJ58_10820</name>
</gene>